<organism evidence="1 2">
    <name type="scientific">Treponema primitia (strain ATCC BAA-887 / DSM 12427 / ZAS-2)</name>
    <dbReference type="NCBI Taxonomy" id="545694"/>
    <lineage>
        <taxon>Bacteria</taxon>
        <taxon>Pseudomonadati</taxon>
        <taxon>Spirochaetota</taxon>
        <taxon>Spirochaetia</taxon>
        <taxon>Spirochaetales</taxon>
        <taxon>Treponemataceae</taxon>
        <taxon>Treponema</taxon>
    </lineage>
</organism>
<reference evidence="1 2" key="2">
    <citation type="journal article" date="2011" name="ISME J.">
        <title>RNA-seq reveals cooperative metabolic interactions between two termite-gut spirochete species in co-culture.</title>
        <authorList>
            <person name="Rosenthal A.Z."/>
            <person name="Matson E.G."/>
            <person name="Eldar A."/>
            <person name="Leadbetter J.R."/>
        </authorList>
    </citation>
    <scope>NUCLEOTIDE SEQUENCE [LARGE SCALE GENOMIC DNA]</scope>
    <source>
        <strain evidence="2">ATCC BAA-887 / DSM 12427 / ZAS-2</strain>
    </source>
</reference>
<dbReference type="eggNOG" id="COG1209">
    <property type="taxonomic scope" value="Bacteria"/>
</dbReference>
<evidence type="ECO:0000313" key="1">
    <source>
        <dbReference type="EMBL" id="AEF86512.1"/>
    </source>
</evidence>
<dbReference type="HOGENOM" id="CLU_780623_0_0_12"/>
<dbReference type="SUPFAM" id="SSF56784">
    <property type="entry name" value="HAD-like"/>
    <property type="match status" value="1"/>
</dbReference>
<evidence type="ECO:0008006" key="3">
    <source>
        <dbReference type="Google" id="ProtNLM"/>
    </source>
</evidence>
<reference evidence="2" key="1">
    <citation type="submission" date="2009-12" db="EMBL/GenBank/DDBJ databases">
        <title>Complete sequence of Treponema primitia strain ZAS-2.</title>
        <authorList>
            <person name="Tetu S.G."/>
            <person name="Matson E."/>
            <person name="Ren Q."/>
            <person name="Seshadri R."/>
            <person name="Elbourne L."/>
            <person name="Hassan K.A."/>
            <person name="Durkin A."/>
            <person name="Radune D."/>
            <person name="Mohamoud Y."/>
            <person name="Shay R."/>
            <person name="Jin S."/>
            <person name="Zhang X."/>
            <person name="Lucey K."/>
            <person name="Ballor N.R."/>
            <person name="Ottesen E."/>
            <person name="Rosenthal R."/>
            <person name="Allen A."/>
            <person name="Leadbetter J.R."/>
            <person name="Paulsen I.T."/>
        </authorList>
    </citation>
    <scope>NUCLEOTIDE SEQUENCE [LARGE SCALE GENOMIC DNA]</scope>
    <source>
        <strain evidence="2">ATCC BAA-887 / DSM 12427 / ZAS-2</strain>
    </source>
</reference>
<dbReference type="EMBL" id="CP001843">
    <property type="protein sequence ID" value="AEF86512.1"/>
    <property type="molecule type" value="Genomic_DNA"/>
</dbReference>
<sequence length="355" mass="40994">MKTLIIPCGGKSSRFPNMKPKYLLTHPDGSLMIAKSLSGINMNIFDRVIITIVKQHDEDYGSKLILEQIFYNNDKNIEICILDDFTTCQAETVIKTIEKKHITGEIVIKDSDNYVEISNINEFNNAIVGLNIETFYKEINRLSAKSFLIVNDQGFIVDIIEKKIKSQFICIGIYCFSDVDIFIRAYNKIKKNNENNREIYLSHVISYIIGLNEANFKFIEAQDYEDWGTLDDWKIVQQKYKTYFIDLDGVLLKNRGKYGLKNWSNSMDPLIENISIVKDLYSKGAQIIITTSREEIYRENINKFFDDNNIKLHGLIMGCNHSCRVIVNDFAPTNPYPSCEAINIKRNGDLSDYLF</sequence>
<protein>
    <recommendedName>
        <fullName evidence="3">MobA-like NTP transferase domain-containing protein</fullName>
    </recommendedName>
</protein>
<dbReference type="Proteomes" id="UP000009223">
    <property type="component" value="Chromosome"/>
</dbReference>
<dbReference type="OrthoDB" id="9788272at2"/>
<proteinExistence type="predicted"/>
<evidence type="ECO:0000313" key="2">
    <source>
        <dbReference type="Proteomes" id="UP000009223"/>
    </source>
</evidence>
<accession>F5YQA1</accession>
<dbReference type="STRING" id="545694.TREPR_3740"/>
<dbReference type="InterPro" id="IPR029044">
    <property type="entry name" value="Nucleotide-diphossugar_trans"/>
</dbReference>
<dbReference type="InterPro" id="IPR023214">
    <property type="entry name" value="HAD_sf"/>
</dbReference>
<dbReference type="RefSeq" id="WP_015706589.1">
    <property type="nucleotide sequence ID" value="NC_015578.1"/>
</dbReference>
<dbReference type="KEGG" id="tpi:TREPR_3740"/>
<dbReference type="SUPFAM" id="SSF53448">
    <property type="entry name" value="Nucleotide-diphospho-sugar transferases"/>
    <property type="match status" value="1"/>
</dbReference>
<dbReference type="AlphaFoldDB" id="F5YQA1"/>
<dbReference type="Gene3D" id="3.90.550.10">
    <property type="entry name" value="Spore Coat Polysaccharide Biosynthesis Protein SpsA, Chain A"/>
    <property type="match status" value="1"/>
</dbReference>
<dbReference type="Gene3D" id="3.40.50.1000">
    <property type="entry name" value="HAD superfamily/HAD-like"/>
    <property type="match status" value="1"/>
</dbReference>
<gene>
    <name evidence="1" type="ordered locus">TREPR_3740</name>
</gene>
<keyword evidence="2" id="KW-1185">Reference proteome</keyword>
<name>F5YQA1_TREPZ</name>
<dbReference type="InterPro" id="IPR036412">
    <property type="entry name" value="HAD-like_sf"/>
</dbReference>